<organism evidence="1 2">
    <name type="scientific">Nitratireductor indicus C115</name>
    <dbReference type="NCBI Taxonomy" id="1231190"/>
    <lineage>
        <taxon>Bacteria</taxon>
        <taxon>Pseudomonadati</taxon>
        <taxon>Pseudomonadota</taxon>
        <taxon>Alphaproteobacteria</taxon>
        <taxon>Hyphomicrobiales</taxon>
        <taxon>Phyllobacteriaceae</taxon>
        <taxon>Nitratireductor</taxon>
    </lineage>
</organism>
<gene>
    <name evidence="1" type="ORF">NA8A_03290</name>
</gene>
<protein>
    <submittedName>
        <fullName evidence="1">Uncharacterized protein</fullName>
    </submittedName>
</protein>
<dbReference type="AlphaFoldDB" id="K2P0T2"/>
<dbReference type="Proteomes" id="UP000007374">
    <property type="component" value="Unassembled WGS sequence"/>
</dbReference>
<dbReference type="RefSeq" id="WP_009755939.1">
    <property type="nucleotide sequence ID" value="NZ_AMSI01000002.1"/>
</dbReference>
<comment type="caution">
    <text evidence="1">The sequence shown here is derived from an EMBL/GenBank/DDBJ whole genome shotgun (WGS) entry which is preliminary data.</text>
</comment>
<name>K2P0T2_9HYPH</name>
<proteinExistence type="predicted"/>
<accession>K2P0T2</accession>
<dbReference type="EMBL" id="AMSI01000002">
    <property type="protein sequence ID" value="EKF43804.1"/>
    <property type="molecule type" value="Genomic_DNA"/>
</dbReference>
<evidence type="ECO:0000313" key="1">
    <source>
        <dbReference type="EMBL" id="EKF43804.1"/>
    </source>
</evidence>
<dbReference type="OrthoDB" id="8031957at2"/>
<evidence type="ECO:0000313" key="2">
    <source>
        <dbReference type="Proteomes" id="UP000007374"/>
    </source>
</evidence>
<sequence>MLKNEILEIEAKAAFSSYNLIMTHLHEAARLAGEIEDFKEHKLFSYLTSMCLEVVAEAQGFGS</sequence>
<dbReference type="PATRIC" id="fig|1231190.3.peg.692"/>
<keyword evidence="2" id="KW-1185">Reference proteome</keyword>
<reference evidence="1 2" key="1">
    <citation type="journal article" date="2012" name="J. Bacteriol.">
        <title>Genome Sequence of Nitratireductor indicus Type Strain C115.</title>
        <authorList>
            <person name="Lai Q."/>
            <person name="Li G."/>
            <person name="Yu Z."/>
            <person name="Shao Z."/>
        </authorList>
    </citation>
    <scope>NUCLEOTIDE SEQUENCE [LARGE SCALE GENOMIC DNA]</scope>
    <source>
        <strain evidence="1 2">C115</strain>
    </source>
</reference>